<dbReference type="InterPro" id="IPR052158">
    <property type="entry name" value="INH-QAR"/>
</dbReference>
<dbReference type="SMART" id="SM00342">
    <property type="entry name" value="HTH_ARAC"/>
    <property type="match status" value="1"/>
</dbReference>
<dbReference type="EMBL" id="JAVIIZ010000019">
    <property type="protein sequence ID" value="MDX8475384.1"/>
    <property type="molecule type" value="Genomic_DNA"/>
</dbReference>
<name>A0ABU4XL03_9HYPH</name>
<dbReference type="InterPro" id="IPR018062">
    <property type="entry name" value="HTH_AraC-typ_CS"/>
</dbReference>
<dbReference type="Pfam" id="PF12833">
    <property type="entry name" value="HTH_18"/>
    <property type="match status" value="1"/>
</dbReference>
<evidence type="ECO:0000256" key="3">
    <source>
        <dbReference type="ARBA" id="ARBA00023163"/>
    </source>
</evidence>
<dbReference type="SUPFAM" id="SSF52317">
    <property type="entry name" value="Class I glutamine amidotransferase-like"/>
    <property type="match status" value="1"/>
</dbReference>
<keyword evidence="2" id="KW-0238">DNA-binding</keyword>
<keyword evidence="1" id="KW-0805">Transcription regulation</keyword>
<evidence type="ECO:0000313" key="6">
    <source>
        <dbReference type="EMBL" id="MDX8475384.1"/>
    </source>
</evidence>
<keyword evidence="3" id="KW-0804">Transcription</keyword>
<dbReference type="PRINTS" id="PR00032">
    <property type="entry name" value="HTHARAC"/>
</dbReference>
<dbReference type="Gene3D" id="1.10.10.60">
    <property type="entry name" value="Homeodomain-like"/>
    <property type="match status" value="1"/>
</dbReference>
<dbReference type="PROSITE" id="PS01124">
    <property type="entry name" value="HTH_ARAC_FAMILY_2"/>
    <property type="match status" value="1"/>
</dbReference>
<dbReference type="InterPro" id="IPR020449">
    <property type="entry name" value="Tscrpt_reg_AraC-type_HTH"/>
</dbReference>
<dbReference type="InterPro" id="IPR029062">
    <property type="entry name" value="Class_I_gatase-like"/>
</dbReference>
<evidence type="ECO:0000256" key="4">
    <source>
        <dbReference type="SAM" id="MobiDB-lite"/>
    </source>
</evidence>
<dbReference type="Proteomes" id="UP001271780">
    <property type="component" value="Unassembled WGS sequence"/>
</dbReference>
<dbReference type="PANTHER" id="PTHR43130">
    <property type="entry name" value="ARAC-FAMILY TRANSCRIPTIONAL REGULATOR"/>
    <property type="match status" value="1"/>
</dbReference>
<feature type="domain" description="HTH araC/xylS-type" evidence="5">
    <location>
        <begin position="237"/>
        <end position="335"/>
    </location>
</feature>
<dbReference type="PANTHER" id="PTHR43130:SF3">
    <property type="entry name" value="HTH-TYPE TRANSCRIPTIONAL REGULATOR RV1931C"/>
    <property type="match status" value="1"/>
</dbReference>
<dbReference type="CDD" id="cd03136">
    <property type="entry name" value="GATase1_AraC_ArgR_like"/>
    <property type="match status" value="1"/>
</dbReference>
<dbReference type="Pfam" id="PF01965">
    <property type="entry name" value="DJ-1_PfpI"/>
    <property type="match status" value="1"/>
</dbReference>
<dbReference type="InterPro" id="IPR018060">
    <property type="entry name" value="HTH_AraC"/>
</dbReference>
<proteinExistence type="predicted"/>
<dbReference type="PROSITE" id="PS00041">
    <property type="entry name" value="HTH_ARAC_FAMILY_1"/>
    <property type="match status" value="1"/>
</dbReference>
<evidence type="ECO:0000259" key="5">
    <source>
        <dbReference type="PROSITE" id="PS01124"/>
    </source>
</evidence>
<evidence type="ECO:0000256" key="2">
    <source>
        <dbReference type="ARBA" id="ARBA00023125"/>
    </source>
</evidence>
<sequence>MTNFASLPSSATHGLAMKPADPGRPFSVQFLLVEGFSMMALSAAIEPMRAANRLLGRRRYLWTLVGEKAANMIASNGIELRVPFSIKDVPSSDMTVVLASLSVEEYQNAEVFSWLRTLKRSGRLLGAISNGSLVLARAGVAHNTKLTIHWEMATQLSESFPDIAVSSDLYCWDKGILTAAGGTAALDMMLALISEMDGASLAMDVADQFLHGQIRPSSQFQRQDLQSRFSITDDRVLAAIEIFERNIASPTKIAAVASKVGISERQLERLFIAQVDMPPAAFYLHLRLIAARRMIIASTEALEAIAERCGFSSLGHFSRAFKAKFRASPSQLRRHKPHSHDGFVQGTDEAG</sequence>
<feature type="region of interest" description="Disordered" evidence="4">
    <location>
        <begin position="330"/>
        <end position="351"/>
    </location>
</feature>
<organism evidence="6 7">
    <name type="scientific">Mesorhizobium dulcispinae</name>
    <dbReference type="NCBI Taxonomy" id="3072316"/>
    <lineage>
        <taxon>Bacteria</taxon>
        <taxon>Pseudomonadati</taxon>
        <taxon>Pseudomonadota</taxon>
        <taxon>Alphaproteobacteria</taxon>
        <taxon>Hyphomicrobiales</taxon>
        <taxon>Phyllobacteriaceae</taxon>
        <taxon>Mesorhizobium</taxon>
    </lineage>
</organism>
<dbReference type="InterPro" id="IPR002818">
    <property type="entry name" value="DJ-1/PfpI"/>
</dbReference>
<dbReference type="RefSeq" id="WP_320318288.1">
    <property type="nucleotide sequence ID" value="NZ_JAVIIX010000018.1"/>
</dbReference>
<protein>
    <submittedName>
        <fullName evidence="6">GlxA family transcriptional regulator</fullName>
    </submittedName>
</protein>
<evidence type="ECO:0000313" key="7">
    <source>
        <dbReference type="Proteomes" id="UP001271780"/>
    </source>
</evidence>
<keyword evidence="7" id="KW-1185">Reference proteome</keyword>
<evidence type="ECO:0000256" key="1">
    <source>
        <dbReference type="ARBA" id="ARBA00023015"/>
    </source>
</evidence>
<reference evidence="6 7" key="1">
    <citation type="submission" date="2023-08" db="EMBL/GenBank/DDBJ databases">
        <title>Implementing the SeqCode for naming new Mesorhizobium species isolated from Vachellia karroo root nodules.</title>
        <authorList>
            <person name="Van Lill M."/>
        </authorList>
    </citation>
    <scope>NUCLEOTIDE SEQUENCE [LARGE SCALE GENOMIC DNA]</scope>
    <source>
        <strain evidence="6 7">VK23A</strain>
    </source>
</reference>
<gene>
    <name evidence="6" type="ORF">RFM27_25145</name>
</gene>
<comment type="caution">
    <text evidence="6">The sequence shown here is derived from an EMBL/GenBank/DDBJ whole genome shotgun (WGS) entry which is preliminary data.</text>
</comment>
<accession>A0ABU4XL03</accession>
<dbReference type="InterPro" id="IPR009057">
    <property type="entry name" value="Homeodomain-like_sf"/>
</dbReference>
<dbReference type="SUPFAM" id="SSF46689">
    <property type="entry name" value="Homeodomain-like"/>
    <property type="match status" value="2"/>
</dbReference>
<dbReference type="Gene3D" id="3.40.50.880">
    <property type="match status" value="1"/>
</dbReference>